<dbReference type="SMART" id="SM00304">
    <property type="entry name" value="HAMP"/>
    <property type="match status" value="1"/>
</dbReference>
<evidence type="ECO:0000256" key="11">
    <source>
        <dbReference type="SAM" id="Phobius"/>
    </source>
</evidence>
<dbReference type="PROSITE" id="PS50109">
    <property type="entry name" value="HIS_KIN"/>
    <property type="match status" value="1"/>
</dbReference>
<keyword evidence="5 15" id="KW-0808">Transferase</keyword>
<dbReference type="CDD" id="cd00075">
    <property type="entry name" value="HATPase"/>
    <property type="match status" value="1"/>
</dbReference>
<evidence type="ECO:0000256" key="3">
    <source>
        <dbReference type="ARBA" id="ARBA00012438"/>
    </source>
</evidence>
<feature type="region of interest" description="Disordered" evidence="10">
    <location>
        <begin position="49"/>
        <end position="142"/>
    </location>
</feature>
<keyword evidence="11" id="KW-0472">Membrane</keyword>
<dbReference type="Pfam" id="PF02518">
    <property type="entry name" value="HATPase_c"/>
    <property type="match status" value="1"/>
</dbReference>
<dbReference type="InterPro" id="IPR003660">
    <property type="entry name" value="HAMP_dom"/>
</dbReference>
<feature type="compositionally biased region" description="Pro residues" evidence="10">
    <location>
        <begin position="85"/>
        <end position="100"/>
    </location>
</feature>
<keyword evidence="12" id="KW-0732">Signal</keyword>
<comment type="subcellular location">
    <subcellularLocation>
        <location evidence="2">Membrane</location>
    </subcellularLocation>
</comment>
<keyword evidence="8 11" id="KW-1133">Transmembrane helix</keyword>
<dbReference type="EC" id="2.7.13.3" evidence="3"/>
<evidence type="ECO:0000256" key="7">
    <source>
        <dbReference type="ARBA" id="ARBA00022777"/>
    </source>
</evidence>
<reference evidence="15 16" key="1">
    <citation type="submission" date="2015-07" db="EMBL/GenBank/DDBJ databases">
        <title>Genome analysis of myxobacterium Chondromyces crocatus Cm c5 reveals a high potential for natural compound synthesis and the genetic basis for the loss of fruiting body formation.</title>
        <authorList>
            <person name="Zaburannyi N."/>
            <person name="Bunk B."/>
            <person name="Maier J."/>
            <person name="Overmann J."/>
            <person name="Mueller R."/>
        </authorList>
    </citation>
    <scope>NUCLEOTIDE SEQUENCE [LARGE SCALE GENOMIC DNA]</scope>
    <source>
        <strain evidence="15 16">Cm c5</strain>
    </source>
</reference>
<dbReference type="KEGG" id="ccro:CMC5_044440"/>
<dbReference type="RefSeq" id="WP_050432242.1">
    <property type="nucleotide sequence ID" value="NZ_CP012159.1"/>
</dbReference>
<dbReference type="PANTHER" id="PTHR45436">
    <property type="entry name" value="SENSOR HISTIDINE KINASE YKOH"/>
    <property type="match status" value="1"/>
</dbReference>
<dbReference type="SMART" id="SM00388">
    <property type="entry name" value="HisKA"/>
    <property type="match status" value="1"/>
</dbReference>
<dbReference type="AlphaFoldDB" id="A0A0K1EHE1"/>
<feature type="domain" description="HAMP" evidence="14">
    <location>
        <begin position="239"/>
        <end position="291"/>
    </location>
</feature>
<gene>
    <name evidence="15" type="ORF">CMC5_044440</name>
</gene>
<comment type="catalytic activity">
    <reaction evidence="1">
        <text>ATP + protein L-histidine = ADP + protein N-phospho-L-histidine.</text>
        <dbReference type="EC" id="2.7.13.3"/>
    </reaction>
</comment>
<dbReference type="Gene3D" id="3.30.565.10">
    <property type="entry name" value="Histidine kinase-like ATPase, C-terminal domain"/>
    <property type="match status" value="1"/>
</dbReference>
<evidence type="ECO:0000256" key="4">
    <source>
        <dbReference type="ARBA" id="ARBA00022553"/>
    </source>
</evidence>
<dbReference type="SMART" id="SM00387">
    <property type="entry name" value="HATPase_c"/>
    <property type="match status" value="1"/>
</dbReference>
<dbReference type="InterPro" id="IPR003661">
    <property type="entry name" value="HisK_dim/P_dom"/>
</dbReference>
<sequence>MKLRLRLAVTTLVVTAPTLVALVAVDSQMRHSAAEQVLTRIAFQHMLQPGAQSRCETEPDRWGGTPLPRSERPPPGADSPWDVRPAPPEAPPWGAPPSGAPWPMHHGPPEEPPWDDPPPRPPFPSWSDRDASGPPPRAGEPPVLFAYDERFESHNHRAPPLAPELIEAISDRDIASPPLSFQGAIVEVLIRMPWGKGPCTFVLARGTTGPGFLGAILPASRIWLIPVGIVSVAVLLAVGPVVRRIRKLTEAVRQSAFAGFTESVSIGGRDEITELGRAFDAASRAVRTQLAEKDLRERALRDFLANTTHDVMIPLTVLQAHLSTLQESTARGEAVDMSVLVSAMDEAHYLASLVHNLAIAAKLDAGEQKLHRGPVDLNALVTRVIGRHRPIARQLEISLDHAVPELPLIIEGDVTLIEQAVSNVVYNAIRHNHPGGHVAVVVEPIQHDRFRLRVLDDGPGIPADDLTRLVERGFRGNEARTRAPDGQGLGLNIACRVAELHGLSLNFQPSEYGGLQVDLEGTRLPA</sequence>
<evidence type="ECO:0000313" key="16">
    <source>
        <dbReference type="Proteomes" id="UP000067626"/>
    </source>
</evidence>
<keyword evidence="7 15" id="KW-0418">Kinase</keyword>
<evidence type="ECO:0000256" key="9">
    <source>
        <dbReference type="ARBA" id="ARBA00023012"/>
    </source>
</evidence>
<dbReference type="InterPro" id="IPR003594">
    <property type="entry name" value="HATPase_dom"/>
</dbReference>
<feature type="compositionally biased region" description="Pro residues" evidence="10">
    <location>
        <begin position="115"/>
        <end position="124"/>
    </location>
</feature>
<dbReference type="GO" id="GO:0016020">
    <property type="term" value="C:membrane"/>
    <property type="evidence" value="ECO:0007669"/>
    <property type="project" value="UniProtKB-SubCell"/>
</dbReference>
<organism evidence="15 16">
    <name type="scientific">Chondromyces crocatus</name>
    <dbReference type="NCBI Taxonomy" id="52"/>
    <lineage>
        <taxon>Bacteria</taxon>
        <taxon>Pseudomonadati</taxon>
        <taxon>Myxococcota</taxon>
        <taxon>Polyangia</taxon>
        <taxon>Polyangiales</taxon>
        <taxon>Polyangiaceae</taxon>
        <taxon>Chondromyces</taxon>
    </lineage>
</organism>
<dbReference type="SUPFAM" id="SSF47384">
    <property type="entry name" value="Homodimeric domain of signal transducing histidine kinase"/>
    <property type="match status" value="1"/>
</dbReference>
<dbReference type="InterPro" id="IPR005467">
    <property type="entry name" value="His_kinase_dom"/>
</dbReference>
<proteinExistence type="predicted"/>
<dbReference type="OrthoDB" id="5288536at2"/>
<evidence type="ECO:0000256" key="5">
    <source>
        <dbReference type="ARBA" id="ARBA00022679"/>
    </source>
</evidence>
<dbReference type="SUPFAM" id="SSF55874">
    <property type="entry name" value="ATPase domain of HSP90 chaperone/DNA topoisomerase II/histidine kinase"/>
    <property type="match status" value="1"/>
</dbReference>
<dbReference type="CDD" id="cd06225">
    <property type="entry name" value="HAMP"/>
    <property type="match status" value="1"/>
</dbReference>
<dbReference type="Gene3D" id="6.10.340.10">
    <property type="match status" value="1"/>
</dbReference>
<dbReference type="InterPro" id="IPR050428">
    <property type="entry name" value="TCS_sensor_his_kinase"/>
</dbReference>
<feature type="domain" description="Histidine kinase" evidence="13">
    <location>
        <begin position="306"/>
        <end position="525"/>
    </location>
</feature>
<keyword evidence="16" id="KW-1185">Reference proteome</keyword>
<evidence type="ECO:0000256" key="2">
    <source>
        <dbReference type="ARBA" id="ARBA00004370"/>
    </source>
</evidence>
<accession>A0A0K1EHE1</accession>
<keyword evidence="9" id="KW-0902">Two-component regulatory system</keyword>
<dbReference type="GO" id="GO:0000155">
    <property type="term" value="F:phosphorelay sensor kinase activity"/>
    <property type="evidence" value="ECO:0007669"/>
    <property type="project" value="InterPro"/>
</dbReference>
<evidence type="ECO:0000259" key="13">
    <source>
        <dbReference type="PROSITE" id="PS50109"/>
    </source>
</evidence>
<dbReference type="STRING" id="52.CMC5_044440"/>
<dbReference type="PATRIC" id="fig|52.7.peg.4898"/>
<dbReference type="InterPro" id="IPR036890">
    <property type="entry name" value="HATPase_C_sf"/>
</dbReference>
<evidence type="ECO:0000313" key="15">
    <source>
        <dbReference type="EMBL" id="AKT40291.1"/>
    </source>
</evidence>
<dbReference type="CDD" id="cd00082">
    <property type="entry name" value="HisKA"/>
    <property type="match status" value="1"/>
</dbReference>
<dbReference type="InterPro" id="IPR036097">
    <property type="entry name" value="HisK_dim/P_sf"/>
</dbReference>
<evidence type="ECO:0000256" key="10">
    <source>
        <dbReference type="SAM" id="MobiDB-lite"/>
    </source>
</evidence>
<evidence type="ECO:0000256" key="12">
    <source>
        <dbReference type="SAM" id="SignalP"/>
    </source>
</evidence>
<dbReference type="PROSITE" id="PS50885">
    <property type="entry name" value="HAMP"/>
    <property type="match status" value="1"/>
</dbReference>
<feature type="chain" id="PRO_5005459463" description="histidine kinase" evidence="12">
    <location>
        <begin position="22"/>
        <end position="526"/>
    </location>
</feature>
<feature type="transmembrane region" description="Helical" evidence="11">
    <location>
        <begin position="222"/>
        <end position="242"/>
    </location>
</feature>
<evidence type="ECO:0000256" key="6">
    <source>
        <dbReference type="ARBA" id="ARBA00022692"/>
    </source>
</evidence>
<evidence type="ECO:0000256" key="8">
    <source>
        <dbReference type="ARBA" id="ARBA00022989"/>
    </source>
</evidence>
<dbReference type="Pfam" id="PF00672">
    <property type="entry name" value="HAMP"/>
    <property type="match status" value="1"/>
</dbReference>
<dbReference type="Gene3D" id="1.10.287.130">
    <property type="match status" value="1"/>
</dbReference>
<feature type="signal peptide" evidence="12">
    <location>
        <begin position="1"/>
        <end position="21"/>
    </location>
</feature>
<keyword evidence="4" id="KW-0597">Phosphoprotein</keyword>
<dbReference type="EMBL" id="CP012159">
    <property type="protein sequence ID" value="AKT40291.1"/>
    <property type="molecule type" value="Genomic_DNA"/>
</dbReference>
<keyword evidence="6 11" id="KW-0812">Transmembrane</keyword>
<evidence type="ECO:0000256" key="1">
    <source>
        <dbReference type="ARBA" id="ARBA00000085"/>
    </source>
</evidence>
<dbReference type="PANTHER" id="PTHR45436:SF5">
    <property type="entry name" value="SENSOR HISTIDINE KINASE TRCS"/>
    <property type="match status" value="1"/>
</dbReference>
<name>A0A0K1EHE1_CHOCO</name>
<evidence type="ECO:0000259" key="14">
    <source>
        <dbReference type="PROSITE" id="PS50885"/>
    </source>
</evidence>
<dbReference type="Proteomes" id="UP000067626">
    <property type="component" value="Chromosome"/>
</dbReference>
<protein>
    <recommendedName>
        <fullName evidence="3">histidine kinase</fullName>
        <ecNumber evidence="3">2.7.13.3</ecNumber>
    </recommendedName>
</protein>